<dbReference type="AlphaFoldDB" id="A0AAJ7FK86"/>
<organism evidence="10 11">
    <name type="scientific">Cephus cinctus</name>
    <name type="common">Wheat stem sawfly</name>
    <dbReference type="NCBI Taxonomy" id="211228"/>
    <lineage>
        <taxon>Eukaryota</taxon>
        <taxon>Metazoa</taxon>
        <taxon>Ecdysozoa</taxon>
        <taxon>Arthropoda</taxon>
        <taxon>Hexapoda</taxon>
        <taxon>Insecta</taxon>
        <taxon>Pterygota</taxon>
        <taxon>Neoptera</taxon>
        <taxon>Endopterygota</taxon>
        <taxon>Hymenoptera</taxon>
        <taxon>Cephoidea</taxon>
        <taxon>Cephidae</taxon>
        <taxon>Cephus</taxon>
    </lineage>
</organism>
<keyword evidence="5" id="KW-0735">Signal-anchor</keyword>
<keyword evidence="3" id="KW-0963">Cytoplasm</keyword>
<evidence type="ECO:0000256" key="9">
    <source>
        <dbReference type="SAM" id="Phobius"/>
    </source>
</evidence>
<evidence type="ECO:0000256" key="1">
    <source>
        <dbReference type="ARBA" id="ARBA00004323"/>
    </source>
</evidence>
<dbReference type="RefSeq" id="XP_015595947.1">
    <property type="nucleotide sequence ID" value="XM_015740461.2"/>
</dbReference>
<evidence type="ECO:0000313" key="10">
    <source>
        <dbReference type="Proteomes" id="UP000694920"/>
    </source>
</evidence>
<proteinExistence type="predicted"/>
<dbReference type="PANTHER" id="PTHR35259:SF1">
    <property type="entry name" value="BOMBESIN RECEPTOR-ACTIVATED PROTEIN C6ORF89"/>
    <property type="match status" value="1"/>
</dbReference>
<evidence type="ECO:0000256" key="8">
    <source>
        <dbReference type="ARBA" id="ARBA00023136"/>
    </source>
</evidence>
<evidence type="ECO:0000256" key="5">
    <source>
        <dbReference type="ARBA" id="ARBA00022968"/>
    </source>
</evidence>
<evidence type="ECO:0000256" key="3">
    <source>
        <dbReference type="ARBA" id="ARBA00022490"/>
    </source>
</evidence>
<keyword evidence="8 9" id="KW-0472">Membrane</keyword>
<dbReference type="Proteomes" id="UP000694920">
    <property type="component" value="Unplaced"/>
</dbReference>
<dbReference type="GeneID" id="107268077"/>
<keyword evidence="4 9" id="KW-0812">Transmembrane</keyword>
<evidence type="ECO:0000256" key="2">
    <source>
        <dbReference type="ARBA" id="ARBA00004496"/>
    </source>
</evidence>
<gene>
    <name evidence="11" type="primary">LOC107268077</name>
</gene>
<dbReference type="GO" id="GO:0000139">
    <property type="term" value="C:Golgi membrane"/>
    <property type="evidence" value="ECO:0007669"/>
    <property type="project" value="UniProtKB-SubCell"/>
</dbReference>
<reference evidence="11" key="1">
    <citation type="submission" date="2025-08" db="UniProtKB">
        <authorList>
            <consortium name="RefSeq"/>
        </authorList>
    </citation>
    <scope>IDENTIFICATION</scope>
</reference>
<dbReference type="InterPro" id="IPR038757">
    <property type="entry name" value="BRAP"/>
</dbReference>
<feature type="transmembrane region" description="Helical" evidence="9">
    <location>
        <begin position="49"/>
        <end position="70"/>
    </location>
</feature>
<keyword evidence="10" id="KW-1185">Reference proteome</keyword>
<evidence type="ECO:0000256" key="7">
    <source>
        <dbReference type="ARBA" id="ARBA00023034"/>
    </source>
</evidence>
<keyword evidence="7" id="KW-0333">Golgi apparatus</keyword>
<protein>
    <submittedName>
        <fullName evidence="11">Uncharacterized protein LOC107268077 isoform X2</fullName>
    </submittedName>
</protein>
<evidence type="ECO:0000256" key="6">
    <source>
        <dbReference type="ARBA" id="ARBA00022989"/>
    </source>
</evidence>
<accession>A0AAJ7FK86</accession>
<name>A0AAJ7FK86_CEPCN</name>
<comment type="subcellular location">
    <subcellularLocation>
        <location evidence="2">Cytoplasm</location>
    </subcellularLocation>
    <subcellularLocation>
        <location evidence="1">Golgi apparatus membrane</location>
        <topology evidence="1">Single-pass type II membrane protein</topology>
    </subcellularLocation>
</comment>
<evidence type="ECO:0000313" key="11">
    <source>
        <dbReference type="RefSeq" id="XP_015595947.1"/>
    </source>
</evidence>
<dbReference type="PANTHER" id="PTHR35259">
    <property type="entry name" value="BOMBESIN RECEPTOR-ACTIVATED PROTEIN C6ORF89"/>
    <property type="match status" value="1"/>
</dbReference>
<keyword evidence="6 9" id="KW-1133">Transmembrane helix</keyword>
<evidence type="ECO:0000256" key="4">
    <source>
        <dbReference type="ARBA" id="ARBA00022692"/>
    </source>
</evidence>
<sequence>MTIDLEEYKRRVVEIKRQAYENDINEIEVEKIFDEVFEMLEARQASKSCNLIMMIKSLIFLVFALILEFYDEWCLVENSLFRVAEMDCWPCDSIRSVPDLTGHNITASFNPGIPYTRIENGNIVNLKELFKLYKNNKAIFDRDASRVLTNNDSFRTIEEVLTARNDLYPSKYKDVHVTWRINRMTPGRIIRKLFPKPVETPDWWSQSMEKFVFIDEPRSPAYTLPNPECSNIFMRCTNGARLLHMIPSPECIQQCKPSTIILPAHHTLWYNWWYWRPVSLPATNSTEISINYLTSFC</sequence>